<reference evidence="8 9" key="1">
    <citation type="journal article" date="2008" name="J. Bacteriol.">
        <title>Insights into plant cell wall degradation from the genome sequence of the soil bacterium Cellvibrio japonicus.</title>
        <authorList>
            <person name="Deboy R.T."/>
            <person name="Mongodin E.F."/>
            <person name="Fouts D.E."/>
            <person name="Tailford L.E."/>
            <person name="Khouri H."/>
            <person name="Emerson J.B."/>
            <person name="Mohamoud Y."/>
            <person name="Watkins K."/>
            <person name="Henrissat B."/>
            <person name="Gilbert H.J."/>
            <person name="Nelson K.E."/>
        </authorList>
    </citation>
    <scope>NUCLEOTIDE SEQUENCE [LARGE SCALE GENOMIC DNA]</scope>
    <source>
        <strain evidence="8 9">Ueda107</strain>
    </source>
</reference>
<dbReference type="PANTHER" id="PTHR34697">
    <property type="entry name" value="PHOSPHATIDYLGLYCEROL LYSYLTRANSFERASE"/>
    <property type="match status" value="1"/>
</dbReference>
<dbReference type="AlphaFoldDB" id="B3PI08"/>
<evidence type="ECO:0000256" key="6">
    <source>
        <dbReference type="SAM" id="Phobius"/>
    </source>
</evidence>
<feature type="domain" description="Phosphatidylglycerol lysyltransferase C-terminal" evidence="7">
    <location>
        <begin position="183"/>
        <end position="482"/>
    </location>
</feature>
<dbReference type="STRING" id="498211.CJA_3751"/>
<gene>
    <name evidence="8" type="ordered locus">CJA_3751</name>
</gene>
<dbReference type="RefSeq" id="WP_012489321.1">
    <property type="nucleotide sequence ID" value="NC_010995.1"/>
</dbReference>
<evidence type="ECO:0000313" key="8">
    <source>
        <dbReference type="EMBL" id="ACE85756.1"/>
    </source>
</evidence>
<dbReference type="GO" id="GO:0005886">
    <property type="term" value="C:plasma membrane"/>
    <property type="evidence" value="ECO:0007669"/>
    <property type="project" value="UniProtKB-SubCell"/>
</dbReference>
<dbReference type="Pfam" id="PF09924">
    <property type="entry name" value="LPG_synthase_C"/>
    <property type="match status" value="1"/>
</dbReference>
<keyword evidence="3 6" id="KW-0812">Transmembrane</keyword>
<evidence type="ECO:0000256" key="5">
    <source>
        <dbReference type="ARBA" id="ARBA00023136"/>
    </source>
</evidence>
<dbReference type="KEGG" id="cja:CJA_3751"/>
<keyword evidence="2" id="KW-1003">Cell membrane</keyword>
<protein>
    <recommendedName>
        <fullName evidence="7">Phosphatidylglycerol lysyltransferase C-terminal domain-containing protein</fullName>
    </recommendedName>
</protein>
<dbReference type="SUPFAM" id="SSF55729">
    <property type="entry name" value="Acyl-CoA N-acyltransferases (Nat)"/>
    <property type="match status" value="1"/>
</dbReference>
<dbReference type="HOGENOM" id="CLU_540476_0_0_6"/>
<dbReference type="Proteomes" id="UP000001036">
    <property type="component" value="Chromosome"/>
</dbReference>
<dbReference type="GO" id="GO:0016755">
    <property type="term" value="F:aminoacyltransferase activity"/>
    <property type="evidence" value="ECO:0007669"/>
    <property type="project" value="TreeGrafter"/>
</dbReference>
<dbReference type="InterPro" id="IPR024320">
    <property type="entry name" value="LPG_synthase_C"/>
</dbReference>
<proteinExistence type="predicted"/>
<evidence type="ECO:0000256" key="1">
    <source>
        <dbReference type="ARBA" id="ARBA00004651"/>
    </source>
</evidence>
<dbReference type="eggNOG" id="COG2898">
    <property type="taxonomic scope" value="Bacteria"/>
</dbReference>
<evidence type="ECO:0000259" key="7">
    <source>
        <dbReference type="Pfam" id="PF09924"/>
    </source>
</evidence>
<evidence type="ECO:0000256" key="2">
    <source>
        <dbReference type="ARBA" id="ARBA00022475"/>
    </source>
</evidence>
<evidence type="ECO:0000256" key="3">
    <source>
        <dbReference type="ARBA" id="ARBA00022692"/>
    </source>
</evidence>
<organism evidence="8 9">
    <name type="scientific">Cellvibrio japonicus (strain Ueda107)</name>
    <name type="common">Pseudomonas fluorescens subsp. cellulosa</name>
    <dbReference type="NCBI Taxonomy" id="498211"/>
    <lineage>
        <taxon>Bacteria</taxon>
        <taxon>Pseudomonadati</taxon>
        <taxon>Pseudomonadota</taxon>
        <taxon>Gammaproteobacteria</taxon>
        <taxon>Cellvibrionales</taxon>
        <taxon>Cellvibrionaceae</taxon>
        <taxon>Cellvibrio</taxon>
    </lineage>
</organism>
<keyword evidence="4 6" id="KW-1133">Transmembrane helix</keyword>
<feature type="transmembrane region" description="Helical" evidence="6">
    <location>
        <begin position="82"/>
        <end position="104"/>
    </location>
</feature>
<evidence type="ECO:0000313" key="9">
    <source>
        <dbReference type="Proteomes" id="UP000001036"/>
    </source>
</evidence>
<evidence type="ECO:0000256" key="4">
    <source>
        <dbReference type="ARBA" id="ARBA00022989"/>
    </source>
</evidence>
<feature type="transmembrane region" description="Helical" evidence="6">
    <location>
        <begin position="40"/>
        <end position="62"/>
    </location>
</feature>
<feature type="transmembrane region" description="Helical" evidence="6">
    <location>
        <begin position="14"/>
        <end position="33"/>
    </location>
</feature>
<keyword evidence="9" id="KW-1185">Reference proteome</keyword>
<accession>B3PI08</accession>
<dbReference type="EMBL" id="CP000934">
    <property type="protein sequence ID" value="ACE85756.1"/>
    <property type="molecule type" value="Genomic_DNA"/>
</dbReference>
<comment type="subcellular location">
    <subcellularLocation>
        <location evidence="1">Cell membrane</location>
        <topology evidence="1">Multi-pass membrane protein</topology>
    </subcellularLocation>
</comment>
<dbReference type="InterPro" id="IPR051211">
    <property type="entry name" value="PG_lysyltransferase"/>
</dbReference>
<keyword evidence="5 6" id="KW-0472">Membrane</keyword>
<dbReference type="OrthoDB" id="181459at2"/>
<dbReference type="PANTHER" id="PTHR34697:SF2">
    <property type="entry name" value="PHOSPHATIDYLGLYCEROL LYSYLTRANSFERASE"/>
    <property type="match status" value="1"/>
</dbReference>
<dbReference type="GO" id="GO:0055091">
    <property type="term" value="P:phospholipid homeostasis"/>
    <property type="evidence" value="ECO:0007669"/>
    <property type="project" value="TreeGrafter"/>
</dbReference>
<dbReference type="InterPro" id="IPR016181">
    <property type="entry name" value="Acyl_CoA_acyltransferase"/>
</dbReference>
<name>B3PI08_CELJU</name>
<sequence>MDAVNRFETRSTFLLWRLEYSMLLLISLAALFYHWDEIRWIPFLILFWYIDLIGYVPGAIVYRLNNGKVPPFFYYLYNFTHNYVTAGAVALLWAVFVGIEWALLAIPIHLFGDRAIFGNSFKSIKINYEGKPDQEFTEFVRLFEQKKPHYVATGDKPDSPATRVTSAAQPAVNPLPLDQVVAYLNRYANHPSSFLATNQATSHFSLPGIEGFIPYRDDQKCIFQICGVIAAEQDRATLLQAFIEKTTREKKALCCVQIRADQIALYEKYGFSINQMGLSYTLDLHRFTTAGTPFVSMRNKIKRAQKAGVKVHELGKDIPWTDKLRGELDAITQSWLATKGNKPLLEFMVGEMAPETEHYRRLFGAFLDDQLIGFVSYVPSHGDLGGWMHDLSRRQKEVPPGVMELINITAIDRFKTEQVNYLNFGLTPFCGIKPELDKYASRSRFLSRLLNFLEKYGQAVYPAINQVAYKKKWQPLAETAEYVGFYGGFKLGHLYRLMKITRSI</sequence>